<keyword evidence="4" id="KW-1185">Reference proteome</keyword>
<accession>A0A8W8KP05</accession>
<dbReference type="EnsemblMetazoa" id="G24426.2">
    <property type="protein sequence ID" value="G24426.2:cds"/>
    <property type="gene ID" value="G24426"/>
</dbReference>
<keyword evidence="1" id="KW-0732">Signal</keyword>
<reference evidence="3" key="1">
    <citation type="submission" date="2022-08" db="UniProtKB">
        <authorList>
            <consortium name="EnsemblMetazoa"/>
        </authorList>
    </citation>
    <scope>IDENTIFICATION</scope>
    <source>
        <strain evidence="3">05x7-T-G4-1.051#20</strain>
    </source>
</reference>
<dbReference type="Gene3D" id="2.60.40.10">
    <property type="entry name" value="Immunoglobulins"/>
    <property type="match status" value="1"/>
</dbReference>
<dbReference type="Proteomes" id="UP000005408">
    <property type="component" value="Unassembled WGS sequence"/>
</dbReference>
<proteinExistence type="predicted"/>
<protein>
    <recommendedName>
        <fullName evidence="2">Ig-like domain-containing protein</fullName>
    </recommendedName>
</protein>
<feature type="chain" id="PRO_5036485027" description="Ig-like domain-containing protein" evidence="1">
    <location>
        <begin position="21"/>
        <end position="272"/>
    </location>
</feature>
<dbReference type="InterPro" id="IPR013783">
    <property type="entry name" value="Ig-like_fold"/>
</dbReference>
<sequence>MKFVIVCAVLFCTLSSRASAQNIQIQALPQTVNYRKNDLVIVCSITNPSQLNAVYYIQLQRNSSTTFETVVSVATGQTPPVQWTDTQLQGRATATGNVDSPSSAQLRLTIDKNSVICPTDFKMYMCKMTSYSNVVSDGITQETSPIELSYVETPTVIEMPRLRILNENFDTPNRQFPVGTMIQLTCRGEVGNDASKTIRWCTQKTNEMMFTELAQTPIHSEASLSGCQYTRSSTITYTLTKEDTFTQFLCESGDTGLCGTGTAIQYVNITIG</sequence>
<evidence type="ECO:0000313" key="3">
    <source>
        <dbReference type="EnsemblMetazoa" id="G24426.2:cds"/>
    </source>
</evidence>
<dbReference type="AlphaFoldDB" id="A0A8W8KP05"/>
<feature type="domain" description="Ig-like" evidence="2">
    <location>
        <begin position="154"/>
        <end position="270"/>
    </location>
</feature>
<evidence type="ECO:0000256" key="1">
    <source>
        <dbReference type="SAM" id="SignalP"/>
    </source>
</evidence>
<dbReference type="InterPro" id="IPR007110">
    <property type="entry name" value="Ig-like_dom"/>
</dbReference>
<evidence type="ECO:0000313" key="4">
    <source>
        <dbReference type="Proteomes" id="UP000005408"/>
    </source>
</evidence>
<dbReference type="PROSITE" id="PS50835">
    <property type="entry name" value="IG_LIKE"/>
    <property type="match status" value="1"/>
</dbReference>
<organism evidence="3 4">
    <name type="scientific">Magallana gigas</name>
    <name type="common">Pacific oyster</name>
    <name type="synonym">Crassostrea gigas</name>
    <dbReference type="NCBI Taxonomy" id="29159"/>
    <lineage>
        <taxon>Eukaryota</taxon>
        <taxon>Metazoa</taxon>
        <taxon>Spiralia</taxon>
        <taxon>Lophotrochozoa</taxon>
        <taxon>Mollusca</taxon>
        <taxon>Bivalvia</taxon>
        <taxon>Autobranchia</taxon>
        <taxon>Pteriomorphia</taxon>
        <taxon>Ostreida</taxon>
        <taxon>Ostreoidea</taxon>
        <taxon>Ostreidae</taxon>
        <taxon>Magallana</taxon>
    </lineage>
</organism>
<name>A0A8W8KP05_MAGGI</name>
<feature type="signal peptide" evidence="1">
    <location>
        <begin position="1"/>
        <end position="20"/>
    </location>
</feature>
<evidence type="ECO:0000259" key="2">
    <source>
        <dbReference type="PROSITE" id="PS50835"/>
    </source>
</evidence>